<evidence type="ECO:0000313" key="1">
    <source>
        <dbReference type="EMBL" id="EKD13022.1"/>
    </source>
</evidence>
<dbReference type="OrthoDB" id="10594851at2759"/>
<dbReference type="HOGENOM" id="CLU_1366499_0_0_1"/>
<protein>
    <submittedName>
        <fullName evidence="1">Uncharacterized protein</fullName>
    </submittedName>
</protein>
<dbReference type="KEGG" id="mbe:MBM_08784"/>
<dbReference type="AlphaFoldDB" id="K1WL84"/>
<gene>
    <name evidence="1" type="ORF">MBM_08784</name>
</gene>
<evidence type="ECO:0000313" key="2">
    <source>
        <dbReference type="Proteomes" id="UP000006753"/>
    </source>
</evidence>
<organism evidence="1 2">
    <name type="scientific">Marssonina brunnea f. sp. multigermtubi (strain MB_m1)</name>
    <name type="common">Marssonina leaf spot fungus</name>
    <dbReference type="NCBI Taxonomy" id="1072389"/>
    <lineage>
        <taxon>Eukaryota</taxon>
        <taxon>Fungi</taxon>
        <taxon>Dikarya</taxon>
        <taxon>Ascomycota</taxon>
        <taxon>Pezizomycotina</taxon>
        <taxon>Leotiomycetes</taxon>
        <taxon>Helotiales</taxon>
        <taxon>Drepanopezizaceae</taxon>
        <taxon>Drepanopeziza</taxon>
    </lineage>
</organism>
<name>K1WL84_MARBU</name>
<keyword evidence="2" id="KW-1185">Reference proteome</keyword>
<dbReference type="EMBL" id="JH921452">
    <property type="protein sequence ID" value="EKD13022.1"/>
    <property type="molecule type" value="Genomic_DNA"/>
</dbReference>
<dbReference type="InParanoid" id="K1WL84"/>
<proteinExistence type="predicted"/>
<reference evidence="1 2" key="1">
    <citation type="journal article" date="2012" name="BMC Genomics">
        <title>Sequencing the genome of Marssonina brunnea reveals fungus-poplar co-evolution.</title>
        <authorList>
            <person name="Zhu S."/>
            <person name="Cao Y.-Z."/>
            <person name="Jiang C."/>
            <person name="Tan B.-Y."/>
            <person name="Wang Z."/>
            <person name="Feng S."/>
            <person name="Zhang L."/>
            <person name="Su X.-H."/>
            <person name="Brejova B."/>
            <person name="Vinar T."/>
            <person name="Xu M."/>
            <person name="Wang M.-X."/>
            <person name="Zhang S.-G."/>
            <person name="Huang M.-R."/>
            <person name="Wu R."/>
            <person name="Zhou Y."/>
        </authorList>
    </citation>
    <scope>NUCLEOTIDE SEQUENCE [LARGE SCALE GENOMIC DNA]</scope>
    <source>
        <strain evidence="1 2">MB_m1</strain>
    </source>
</reference>
<accession>K1WL84</accession>
<sequence length="200" mass="23293">MDTSTALPVIVGHPILTGRWDYLEWARNYDCLVKQLKMEKYASPRLGIEDPAPNIEHEKPVMKTAYQLIQELDQKRTQEYNVANAAWSEQNPNAAPDDPRRPQPPANAVFDDIEEYYFVLAEEYKLLMENWEILLRKGIRIFNWISQTVEGSILHEAMFAANQENNYTIQFLVEKLRETCRPSDSSFRLGLARDKTNLCR</sequence>
<dbReference type="GeneID" id="18764719"/>
<dbReference type="Proteomes" id="UP000006753">
    <property type="component" value="Unassembled WGS sequence"/>
</dbReference>